<feature type="compositionally biased region" description="Basic and acidic residues" evidence="1">
    <location>
        <begin position="17"/>
        <end position="45"/>
    </location>
</feature>
<evidence type="ECO:0000313" key="2">
    <source>
        <dbReference type="EMBL" id="CAK9000066.1"/>
    </source>
</evidence>
<comment type="caution">
    <text evidence="2">The sequence shown here is derived from an EMBL/GenBank/DDBJ whole genome shotgun (WGS) entry which is preliminary data.</text>
</comment>
<proteinExistence type="predicted"/>
<dbReference type="Proteomes" id="UP001642464">
    <property type="component" value="Unassembled WGS sequence"/>
</dbReference>
<gene>
    <name evidence="2" type="ORF">SCF082_LOCUS6335</name>
</gene>
<dbReference type="Gene3D" id="1.10.30.10">
    <property type="entry name" value="High mobility group box domain"/>
    <property type="match status" value="1"/>
</dbReference>
<evidence type="ECO:0000313" key="3">
    <source>
        <dbReference type="Proteomes" id="UP001642464"/>
    </source>
</evidence>
<name>A0ABP0IBZ3_9DINO</name>
<organism evidence="2 3">
    <name type="scientific">Durusdinium trenchii</name>
    <dbReference type="NCBI Taxonomy" id="1381693"/>
    <lineage>
        <taxon>Eukaryota</taxon>
        <taxon>Sar</taxon>
        <taxon>Alveolata</taxon>
        <taxon>Dinophyceae</taxon>
        <taxon>Suessiales</taxon>
        <taxon>Symbiodiniaceae</taxon>
        <taxon>Durusdinium</taxon>
    </lineage>
</organism>
<evidence type="ECO:0000256" key="1">
    <source>
        <dbReference type="SAM" id="MobiDB-lite"/>
    </source>
</evidence>
<sequence>MSSSRDFLSQCFASRSTDCDSDREPTQADLQKKLKRKEQTQKARDASLVSRALKKAQKNGPNDEQTLTPAQTLQRKFLTGRLHHAYAMSRPYDVSAPDNQKSIQRERARCVWSLLCFLAKTLEDLFSMGTPVKHIINTIVPDDTTTRLRGPNPGDRTMVYTLMNQVQSCIVNYEKKLDSSNTGWHCLALPCPTSILHVADTPNIHAAYTSYLLASASGIGKGLQRLGLSQDLEGFHGAKWIAQVMCGDALEANSAAFNVERRLLTQRRERGERLNVVAIRFTAQLITLLKKPGVFERIQVSQYPPEMSEWQRRAAWLLKDFQAPAKVQEKLLGQILQFLNGDTRSDTITHWPLKSDQLLNDADFHLLVSNLLDEDKNYAAQNGRLSTLACGHSRTSPSLPPEALWVLVSGQPRTLADRRLVAEFLSPPFTLLALADADESSFVTGWQQLHLKYGECACCVDQEFTTPLLQAFPAFENDLSTPVTEDQQKDIQALQEFLSEVCTWSPLSSDAVEILNGQVQWALSRRGHQFVKQGKAAIETSLLARAVKHYNWLADAASKDTMPSKMDGRHPDRTREIMETDAEKRARFNHAATRKIRKLSGWNVFLKQQVQGESLDMGDYTRRVKDASKLWKTMSQDDKEAFEVEANHQEKLRGELAQQPLSAGHAAKAPTALEKAVGHNSCKRLSARRLKLNDEQFDCHGALKAEQIDMTLSDGDVQFKLDETLHQPIMSNQTDDLPEVHDSPCLPFICRTNCHYPRMQQLVKDLTWRLEEHKVKPASLLLFTVEHSNYPVLLGVSMKRPMSHIFVNAALDADQVSLTDARGTLPQFQSSHELMLKLLREHSPNPDSTLDVTVDVWGDSDNAEKEEEQAAPMSSVVATEQRAVQEAPADFMLHGYLGSEPIGLKLVEGFGTLVLPVFVICFQDGKCTSERRREFVKSCRNALGLGPNGPMVFYSQHHLGEDQRRRLNARETESLDIQYASLVVTCFARVPSHPDSSLVPDCQHNKQILPVVKGRGLKGLNQL</sequence>
<keyword evidence="3" id="KW-1185">Reference proteome</keyword>
<feature type="compositionally biased region" description="Polar residues" evidence="1">
    <location>
        <begin position="1"/>
        <end position="16"/>
    </location>
</feature>
<protein>
    <submittedName>
        <fullName evidence="2">PARP-type domain-containing protein</fullName>
    </submittedName>
</protein>
<accession>A0ABP0IBZ3</accession>
<feature type="region of interest" description="Disordered" evidence="1">
    <location>
        <begin position="1"/>
        <end position="47"/>
    </location>
</feature>
<dbReference type="EMBL" id="CAXAMM010003470">
    <property type="protein sequence ID" value="CAK9000066.1"/>
    <property type="molecule type" value="Genomic_DNA"/>
</dbReference>
<dbReference type="InterPro" id="IPR036910">
    <property type="entry name" value="HMG_box_dom_sf"/>
</dbReference>
<reference evidence="2 3" key="1">
    <citation type="submission" date="2024-02" db="EMBL/GenBank/DDBJ databases">
        <authorList>
            <person name="Chen Y."/>
            <person name="Shah S."/>
            <person name="Dougan E. K."/>
            <person name="Thang M."/>
            <person name="Chan C."/>
        </authorList>
    </citation>
    <scope>NUCLEOTIDE SEQUENCE [LARGE SCALE GENOMIC DNA]</scope>
</reference>